<evidence type="ECO:0000313" key="4">
    <source>
        <dbReference type="Proteomes" id="UP000822688"/>
    </source>
</evidence>
<gene>
    <name evidence="3" type="ORF">KC19_4G083500</name>
</gene>
<evidence type="ECO:0000313" key="3">
    <source>
        <dbReference type="EMBL" id="KAG0579229.1"/>
    </source>
</evidence>
<accession>A0A8T0I8E3</accession>
<feature type="coiled-coil region" evidence="1">
    <location>
        <begin position="414"/>
        <end position="441"/>
    </location>
</feature>
<feature type="coiled-coil region" evidence="1">
    <location>
        <begin position="567"/>
        <end position="594"/>
    </location>
</feature>
<keyword evidence="4" id="KW-1185">Reference proteome</keyword>
<proteinExistence type="predicted"/>
<dbReference type="GO" id="GO:0007020">
    <property type="term" value="P:microtubule nucleation"/>
    <property type="evidence" value="ECO:0007669"/>
    <property type="project" value="TreeGrafter"/>
</dbReference>
<keyword evidence="1" id="KW-0175">Coiled coil</keyword>
<dbReference type="PANTHER" id="PTHR46725:SF1">
    <property type="entry name" value="COILED-COIL DOMAIN-CONTAINING PROTEIN 57"/>
    <property type="match status" value="1"/>
</dbReference>
<feature type="coiled-coil region" evidence="1">
    <location>
        <begin position="26"/>
        <end position="53"/>
    </location>
</feature>
<feature type="compositionally biased region" description="Basic and acidic residues" evidence="2">
    <location>
        <begin position="199"/>
        <end position="249"/>
    </location>
</feature>
<sequence>MAESREFRTMLETKERELVALCDQQIQALNSQIREKETAVTELKDQLSQLQDDFKYNLGLLDARDAELAQYDVSTAALEASVTDSEERVKVARKALSDAETLRVQEKARADELEQISQQKISNLQKEIEGLQRSKEELQAKAKQELESAKTELKDFHSEKIEELEEEHKKELDETTKKWKEKLAKAEARLDESVENVESAEKRAETADEKCKNLKKELEAARAKQKEDEDAAAQHEKEHVTKEEELKSIIDKQNKELEDLGKQLNKTKENKDANVQAVDPPINIKEQLQELKAHHTAAVDLFKGEIDSLRNKLEGTANQTRTLETNLRKELEEKEREKKELEEKHKGLHDSYLDLQKELAGNRQREVIPPQGLVNFILRNGPVEGGSGSSSSYPAASPLMSPGLSHEDAIRINQGKLEAENSQLRARCEELSLQNDRIRDVVGTMRLEMEALQRRTKSPSRSPPSSPIKKLTGVKHLKEEVKYLKTLVQDMSDELGDLRAESPKVHCRRPSQRQPTSSKRSGVSPIRRPKPSTKLRSPSQSRSSRSPHDVMPTSPDSPQTGGIGDRLAEVEIVNSSLRAQLEAAKTDMTRIIKERDLLMELSNGLRADLSNLTSLVLAELCNHQVQGNLPIIPILVTVLFLQVLLLSSSKSLNATQYQEIQI</sequence>
<dbReference type="Proteomes" id="UP000822688">
    <property type="component" value="Chromosome 4"/>
</dbReference>
<feature type="region of interest" description="Disordered" evidence="2">
    <location>
        <begin position="317"/>
        <end position="336"/>
    </location>
</feature>
<dbReference type="EMBL" id="CM026424">
    <property type="protein sequence ID" value="KAG0579229.1"/>
    <property type="molecule type" value="Genomic_DNA"/>
</dbReference>
<feature type="region of interest" description="Disordered" evidence="2">
    <location>
        <begin position="499"/>
        <end position="563"/>
    </location>
</feature>
<reference evidence="3" key="1">
    <citation type="submission" date="2020-06" db="EMBL/GenBank/DDBJ databases">
        <title>WGS assembly of Ceratodon purpureus strain R40.</title>
        <authorList>
            <person name="Carey S.B."/>
            <person name="Jenkins J."/>
            <person name="Shu S."/>
            <person name="Lovell J.T."/>
            <person name="Sreedasyam A."/>
            <person name="Maumus F."/>
            <person name="Tiley G.P."/>
            <person name="Fernandez-Pozo N."/>
            <person name="Barry K."/>
            <person name="Chen C."/>
            <person name="Wang M."/>
            <person name="Lipzen A."/>
            <person name="Daum C."/>
            <person name="Saski C.A."/>
            <person name="Payton A.C."/>
            <person name="Mcbreen J.C."/>
            <person name="Conrad R.E."/>
            <person name="Kollar L.M."/>
            <person name="Olsson S."/>
            <person name="Huttunen S."/>
            <person name="Landis J.B."/>
            <person name="Wickett N.J."/>
            <person name="Johnson M.G."/>
            <person name="Rensing S.A."/>
            <person name="Grimwood J."/>
            <person name="Schmutz J."/>
            <person name="Mcdaniel S.F."/>
        </authorList>
    </citation>
    <scope>NUCLEOTIDE SEQUENCE</scope>
    <source>
        <strain evidence="3">R40</strain>
    </source>
</reference>
<evidence type="ECO:0000256" key="1">
    <source>
        <dbReference type="SAM" id="Coils"/>
    </source>
</evidence>
<dbReference type="GO" id="GO:0045931">
    <property type="term" value="P:positive regulation of mitotic cell cycle"/>
    <property type="evidence" value="ECO:0007669"/>
    <property type="project" value="TreeGrafter"/>
</dbReference>
<organism evidence="3 4">
    <name type="scientific">Ceratodon purpureus</name>
    <name type="common">Fire moss</name>
    <name type="synonym">Dicranum purpureum</name>
    <dbReference type="NCBI Taxonomy" id="3225"/>
    <lineage>
        <taxon>Eukaryota</taxon>
        <taxon>Viridiplantae</taxon>
        <taxon>Streptophyta</taxon>
        <taxon>Embryophyta</taxon>
        <taxon>Bryophyta</taxon>
        <taxon>Bryophytina</taxon>
        <taxon>Bryopsida</taxon>
        <taxon>Dicranidae</taxon>
        <taxon>Pseudoditrichales</taxon>
        <taxon>Ditrichaceae</taxon>
        <taxon>Ceratodon</taxon>
    </lineage>
</organism>
<protein>
    <submittedName>
        <fullName evidence="3">Uncharacterized protein</fullName>
    </submittedName>
</protein>
<dbReference type="PANTHER" id="PTHR46725">
    <property type="entry name" value="COILED-COIL DOMAIN-CONTAINING PROTEIN 57"/>
    <property type="match status" value="1"/>
</dbReference>
<comment type="caution">
    <text evidence="3">The sequence shown here is derived from an EMBL/GenBank/DDBJ whole genome shotgun (WGS) entry which is preliminary data.</text>
</comment>
<dbReference type="InterPro" id="IPR042481">
    <property type="entry name" value="CCDC57"/>
</dbReference>
<dbReference type="GO" id="GO:0005876">
    <property type="term" value="C:spindle microtubule"/>
    <property type="evidence" value="ECO:0007669"/>
    <property type="project" value="TreeGrafter"/>
</dbReference>
<evidence type="ECO:0000256" key="2">
    <source>
        <dbReference type="SAM" id="MobiDB-lite"/>
    </source>
</evidence>
<feature type="region of interest" description="Disordered" evidence="2">
    <location>
        <begin position="186"/>
        <end position="249"/>
    </location>
</feature>
<feature type="compositionally biased region" description="Polar residues" evidence="2">
    <location>
        <begin position="512"/>
        <end position="521"/>
    </location>
</feature>
<dbReference type="AlphaFoldDB" id="A0A8T0I8E3"/>
<feature type="compositionally biased region" description="Basic and acidic residues" evidence="2">
    <location>
        <begin position="326"/>
        <end position="336"/>
    </location>
</feature>
<name>A0A8T0I8E3_CERPU</name>
<dbReference type="GO" id="GO:0060271">
    <property type="term" value="P:cilium assembly"/>
    <property type="evidence" value="ECO:0007669"/>
    <property type="project" value="TreeGrafter"/>
</dbReference>
<feature type="region of interest" description="Disordered" evidence="2">
    <location>
        <begin position="452"/>
        <end position="473"/>
    </location>
</feature>